<evidence type="ECO:0000256" key="6">
    <source>
        <dbReference type="ARBA" id="ARBA00035136"/>
    </source>
</evidence>
<dbReference type="InterPro" id="IPR002583">
    <property type="entry name" value="Ribosomal_bS20"/>
</dbReference>
<gene>
    <name evidence="7" type="primary">rpsT</name>
    <name evidence="9" type="ORF">UW74_C0047G0006</name>
</gene>
<protein>
    <recommendedName>
        <fullName evidence="6 7">Small ribosomal subunit protein bS20</fullName>
    </recommendedName>
</protein>
<evidence type="ECO:0000256" key="7">
    <source>
        <dbReference type="HAMAP-Rule" id="MF_00500"/>
    </source>
</evidence>
<feature type="region of interest" description="Disordered" evidence="8">
    <location>
        <begin position="1"/>
        <end position="22"/>
    </location>
</feature>
<comment type="similarity">
    <text evidence="1 7">Belongs to the bacterial ribosomal protein bS20 family.</text>
</comment>
<dbReference type="Gene3D" id="1.20.58.110">
    <property type="entry name" value="Ribosomal protein S20"/>
    <property type="match status" value="1"/>
</dbReference>
<accession>A0A0G1MZ27</accession>
<dbReference type="SUPFAM" id="SSF46992">
    <property type="entry name" value="Ribosomal protein S20"/>
    <property type="match status" value="1"/>
</dbReference>
<sequence length="86" mass="9827">MPITKSAKKALRQNKKRHARNLKQSRLFKDEVKTLKKFIAAKDKKGALEILPKVYKAVDKAVKTNVLKRNTAARLKSQLTKTVNKL</sequence>
<evidence type="ECO:0000256" key="3">
    <source>
        <dbReference type="ARBA" id="ARBA00022884"/>
    </source>
</evidence>
<evidence type="ECO:0000256" key="4">
    <source>
        <dbReference type="ARBA" id="ARBA00022980"/>
    </source>
</evidence>
<evidence type="ECO:0000313" key="9">
    <source>
        <dbReference type="EMBL" id="KKT77194.1"/>
    </source>
</evidence>
<dbReference type="InterPro" id="IPR036510">
    <property type="entry name" value="Ribosomal_bS20_sf"/>
</dbReference>
<dbReference type="GO" id="GO:0006412">
    <property type="term" value="P:translation"/>
    <property type="evidence" value="ECO:0007669"/>
    <property type="project" value="UniProtKB-UniRule"/>
</dbReference>
<keyword evidence="3 7" id="KW-0694">RNA-binding</keyword>
<dbReference type="PANTHER" id="PTHR33398:SF1">
    <property type="entry name" value="SMALL RIBOSOMAL SUBUNIT PROTEIN BS20C"/>
    <property type="match status" value="1"/>
</dbReference>
<dbReference type="PANTHER" id="PTHR33398">
    <property type="entry name" value="30S RIBOSOMAL PROTEIN S20"/>
    <property type="match status" value="1"/>
</dbReference>
<dbReference type="GO" id="GO:0070181">
    <property type="term" value="F:small ribosomal subunit rRNA binding"/>
    <property type="evidence" value="ECO:0007669"/>
    <property type="project" value="TreeGrafter"/>
</dbReference>
<dbReference type="GO" id="GO:0003735">
    <property type="term" value="F:structural constituent of ribosome"/>
    <property type="evidence" value="ECO:0007669"/>
    <property type="project" value="InterPro"/>
</dbReference>
<comment type="caution">
    <text evidence="9">The sequence shown here is derived from an EMBL/GenBank/DDBJ whole genome shotgun (WGS) entry which is preliminary data.</text>
</comment>
<keyword evidence="4 7" id="KW-0689">Ribosomal protein</keyword>
<keyword evidence="5 7" id="KW-0687">Ribonucleoprotein</keyword>
<organism evidence="9 10">
    <name type="scientific">Candidatus Giovannonibacteria bacterium GW2011_GWC2_44_8</name>
    <dbReference type="NCBI Taxonomy" id="1618657"/>
    <lineage>
        <taxon>Bacteria</taxon>
        <taxon>Candidatus Giovannoniibacteriota</taxon>
    </lineage>
</organism>
<comment type="function">
    <text evidence="7">Binds directly to 16S ribosomal RNA.</text>
</comment>
<dbReference type="Pfam" id="PF01649">
    <property type="entry name" value="Ribosomal_S20p"/>
    <property type="match status" value="1"/>
</dbReference>
<keyword evidence="2 7" id="KW-0699">rRNA-binding</keyword>
<dbReference type="HAMAP" id="MF_00500">
    <property type="entry name" value="Ribosomal_bS20"/>
    <property type="match status" value="1"/>
</dbReference>
<reference evidence="9 10" key="1">
    <citation type="journal article" date="2015" name="Nature">
        <title>rRNA introns, odd ribosomes, and small enigmatic genomes across a large radiation of phyla.</title>
        <authorList>
            <person name="Brown C.T."/>
            <person name="Hug L.A."/>
            <person name="Thomas B.C."/>
            <person name="Sharon I."/>
            <person name="Castelle C.J."/>
            <person name="Singh A."/>
            <person name="Wilkins M.J."/>
            <person name="Williams K.H."/>
            <person name="Banfield J.F."/>
        </authorList>
    </citation>
    <scope>NUCLEOTIDE SEQUENCE [LARGE SCALE GENOMIC DNA]</scope>
</reference>
<name>A0A0G1MZ27_9BACT</name>
<evidence type="ECO:0000256" key="5">
    <source>
        <dbReference type="ARBA" id="ARBA00023274"/>
    </source>
</evidence>
<evidence type="ECO:0000313" key="10">
    <source>
        <dbReference type="Proteomes" id="UP000034889"/>
    </source>
</evidence>
<evidence type="ECO:0000256" key="8">
    <source>
        <dbReference type="SAM" id="MobiDB-lite"/>
    </source>
</evidence>
<proteinExistence type="inferred from homology"/>
<dbReference type="GO" id="GO:0005829">
    <property type="term" value="C:cytosol"/>
    <property type="evidence" value="ECO:0007669"/>
    <property type="project" value="TreeGrafter"/>
</dbReference>
<dbReference type="NCBIfam" id="TIGR00029">
    <property type="entry name" value="S20"/>
    <property type="match status" value="1"/>
</dbReference>
<dbReference type="GO" id="GO:0015935">
    <property type="term" value="C:small ribosomal subunit"/>
    <property type="evidence" value="ECO:0007669"/>
    <property type="project" value="TreeGrafter"/>
</dbReference>
<dbReference type="EMBL" id="LCJM01000047">
    <property type="protein sequence ID" value="KKT77194.1"/>
    <property type="molecule type" value="Genomic_DNA"/>
</dbReference>
<evidence type="ECO:0000256" key="2">
    <source>
        <dbReference type="ARBA" id="ARBA00022730"/>
    </source>
</evidence>
<dbReference type="Proteomes" id="UP000034889">
    <property type="component" value="Unassembled WGS sequence"/>
</dbReference>
<dbReference type="AlphaFoldDB" id="A0A0G1MZ27"/>
<evidence type="ECO:0000256" key="1">
    <source>
        <dbReference type="ARBA" id="ARBA00007634"/>
    </source>
</evidence>